<evidence type="ECO:0000313" key="2">
    <source>
        <dbReference type="Proteomes" id="UP000805193"/>
    </source>
</evidence>
<evidence type="ECO:0000313" key="1">
    <source>
        <dbReference type="EMBL" id="KAG0416065.1"/>
    </source>
</evidence>
<dbReference type="Proteomes" id="UP000805193">
    <property type="component" value="Unassembled WGS sequence"/>
</dbReference>
<organism evidence="1 2">
    <name type="scientific">Ixodes persulcatus</name>
    <name type="common">Taiga tick</name>
    <dbReference type="NCBI Taxonomy" id="34615"/>
    <lineage>
        <taxon>Eukaryota</taxon>
        <taxon>Metazoa</taxon>
        <taxon>Ecdysozoa</taxon>
        <taxon>Arthropoda</taxon>
        <taxon>Chelicerata</taxon>
        <taxon>Arachnida</taxon>
        <taxon>Acari</taxon>
        <taxon>Parasitiformes</taxon>
        <taxon>Ixodida</taxon>
        <taxon>Ixodoidea</taxon>
        <taxon>Ixodidae</taxon>
        <taxon>Ixodinae</taxon>
        <taxon>Ixodes</taxon>
    </lineage>
</organism>
<name>A0AC60P9G8_IXOPE</name>
<keyword evidence="2" id="KW-1185">Reference proteome</keyword>
<protein>
    <submittedName>
        <fullName evidence="1">Uncharacterized protein</fullName>
    </submittedName>
</protein>
<sequence length="122" mass="12951">MARSSDQFTSLVETLSLAPRSSVTLPLTAAALSGVPPFPVSRDLPVSRRRPVVECPSPPGGTGQAPPHPPLTSEGRLAARFPIGLSAGQGLGKVLKGERRQRVRSLAADFTRDRSRRSSGRQ</sequence>
<reference evidence="1 2" key="1">
    <citation type="journal article" date="2020" name="Cell">
        <title>Large-Scale Comparative Analyses of Tick Genomes Elucidate Their Genetic Diversity and Vector Capacities.</title>
        <authorList>
            <consortium name="Tick Genome and Microbiome Consortium (TIGMIC)"/>
            <person name="Jia N."/>
            <person name="Wang J."/>
            <person name="Shi W."/>
            <person name="Du L."/>
            <person name="Sun Y."/>
            <person name="Zhan W."/>
            <person name="Jiang J.F."/>
            <person name="Wang Q."/>
            <person name="Zhang B."/>
            <person name="Ji P."/>
            <person name="Bell-Sakyi L."/>
            <person name="Cui X.M."/>
            <person name="Yuan T.T."/>
            <person name="Jiang B.G."/>
            <person name="Yang W.F."/>
            <person name="Lam T.T."/>
            <person name="Chang Q.C."/>
            <person name="Ding S.J."/>
            <person name="Wang X.J."/>
            <person name="Zhu J.G."/>
            <person name="Ruan X.D."/>
            <person name="Zhao L."/>
            <person name="Wei J.T."/>
            <person name="Ye R.Z."/>
            <person name="Que T.C."/>
            <person name="Du C.H."/>
            <person name="Zhou Y.H."/>
            <person name="Cheng J.X."/>
            <person name="Dai P.F."/>
            <person name="Guo W.B."/>
            <person name="Han X.H."/>
            <person name="Huang E.J."/>
            <person name="Li L.F."/>
            <person name="Wei W."/>
            <person name="Gao Y.C."/>
            <person name="Liu J.Z."/>
            <person name="Shao H.Z."/>
            <person name="Wang X."/>
            <person name="Wang C.C."/>
            <person name="Yang T.C."/>
            <person name="Huo Q.B."/>
            <person name="Li W."/>
            <person name="Chen H.Y."/>
            <person name="Chen S.E."/>
            <person name="Zhou L.G."/>
            <person name="Ni X.B."/>
            <person name="Tian J.H."/>
            <person name="Sheng Y."/>
            <person name="Liu T."/>
            <person name="Pan Y.S."/>
            <person name="Xia L.Y."/>
            <person name="Li J."/>
            <person name="Zhao F."/>
            <person name="Cao W.C."/>
        </authorList>
    </citation>
    <scope>NUCLEOTIDE SEQUENCE [LARGE SCALE GENOMIC DNA]</scope>
    <source>
        <strain evidence="1">Iper-2018</strain>
    </source>
</reference>
<proteinExistence type="predicted"/>
<accession>A0AC60P9G8</accession>
<comment type="caution">
    <text evidence="1">The sequence shown here is derived from an EMBL/GenBank/DDBJ whole genome shotgun (WGS) entry which is preliminary data.</text>
</comment>
<dbReference type="EMBL" id="JABSTQ010010991">
    <property type="protein sequence ID" value="KAG0416065.1"/>
    <property type="molecule type" value="Genomic_DNA"/>
</dbReference>
<gene>
    <name evidence="1" type="ORF">HPB47_006741</name>
</gene>